<comment type="function">
    <text evidence="2">PPIases accelerate the folding of proteins. It catalyzes the cis-trans isomerization of proline imidic peptide bonds in oligopeptides.</text>
</comment>
<evidence type="ECO:0000256" key="1">
    <source>
        <dbReference type="ARBA" id="ARBA00007365"/>
    </source>
</evidence>
<evidence type="ECO:0000313" key="5">
    <source>
        <dbReference type="Proteomes" id="UP001281410"/>
    </source>
</evidence>
<dbReference type="EMBL" id="JANJYJ010000003">
    <property type="protein sequence ID" value="KAK3221385.1"/>
    <property type="molecule type" value="Genomic_DNA"/>
</dbReference>
<evidence type="ECO:0000313" key="4">
    <source>
        <dbReference type="EMBL" id="KAK3221385.1"/>
    </source>
</evidence>
<keyword evidence="5" id="KW-1185">Reference proteome</keyword>
<reference evidence="4" key="1">
    <citation type="journal article" date="2023" name="Plant J.">
        <title>Genome sequences and population genomics provide insights into the demographic history, inbreeding, and mutation load of two 'living fossil' tree species of Dipteronia.</title>
        <authorList>
            <person name="Feng Y."/>
            <person name="Comes H.P."/>
            <person name="Chen J."/>
            <person name="Zhu S."/>
            <person name="Lu R."/>
            <person name="Zhang X."/>
            <person name="Li P."/>
            <person name="Qiu J."/>
            <person name="Olsen K.M."/>
            <person name="Qiu Y."/>
        </authorList>
    </citation>
    <scope>NUCLEOTIDE SEQUENCE</scope>
    <source>
        <strain evidence="4">NBL</strain>
    </source>
</reference>
<dbReference type="GO" id="GO:0006457">
    <property type="term" value="P:protein folding"/>
    <property type="evidence" value="ECO:0007669"/>
    <property type="project" value="TreeGrafter"/>
</dbReference>
<evidence type="ECO:0000259" key="3">
    <source>
        <dbReference type="PROSITE" id="PS50072"/>
    </source>
</evidence>
<dbReference type="GO" id="GO:0003755">
    <property type="term" value="F:peptidyl-prolyl cis-trans isomerase activity"/>
    <property type="evidence" value="ECO:0007669"/>
    <property type="project" value="UniProtKB-UniRule"/>
</dbReference>
<dbReference type="Pfam" id="PF00160">
    <property type="entry name" value="Pro_isomerase"/>
    <property type="match status" value="1"/>
</dbReference>
<dbReference type="Proteomes" id="UP001281410">
    <property type="component" value="Unassembled WGS sequence"/>
</dbReference>
<feature type="domain" description="PPIase cyclophilin-type" evidence="3">
    <location>
        <begin position="1"/>
        <end position="54"/>
    </location>
</feature>
<evidence type="ECO:0000256" key="2">
    <source>
        <dbReference type="RuleBase" id="RU363019"/>
    </source>
</evidence>
<dbReference type="Gene3D" id="2.40.100.10">
    <property type="entry name" value="Cyclophilin-like"/>
    <property type="match status" value="1"/>
</dbReference>
<dbReference type="AlphaFoldDB" id="A0AAE0APK8"/>
<gene>
    <name evidence="4" type="ORF">Dsin_008410</name>
</gene>
<dbReference type="PRINTS" id="PR00153">
    <property type="entry name" value="CSAPPISMRASE"/>
</dbReference>
<name>A0AAE0APK8_9ROSI</name>
<dbReference type="GO" id="GO:0005737">
    <property type="term" value="C:cytoplasm"/>
    <property type="evidence" value="ECO:0007669"/>
    <property type="project" value="TreeGrafter"/>
</dbReference>
<comment type="caution">
    <text evidence="4">The sequence shown here is derived from an EMBL/GenBank/DDBJ whole genome shotgun (WGS) entry which is preliminary data.</text>
</comment>
<dbReference type="PANTHER" id="PTHR11071:SF561">
    <property type="entry name" value="PEPTIDYL-PROLYL CIS-TRANS ISOMERASE D-RELATED"/>
    <property type="match status" value="1"/>
</dbReference>
<dbReference type="GO" id="GO:0016018">
    <property type="term" value="F:cyclosporin A binding"/>
    <property type="evidence" value="ECO:0007669"/>
    <property type="project" value="TreeGrafter"/>
</dbReference>
<comment type="similarity">
    <text evidence="1 2">Belongs to the cyclophilin-type PPIase family.</text>
</comment>
<protein>
    <recommendedName>
        <fullName evidence="2">Peptidyl-prolyl cis-trans isomerase</fullName>
        <shortName evidence="2">PPIase</shortName>
        <ecNumber evidence="2">5.2.1.8</ecNumber>
    </recommendedName>
</protein>
<dbReference type="InterPro" id="IPR002130">
    <property type="entry name" value="Cyclophilin-type_PPIase_dom"/>
</dbReference>
<comment type="catalytic activity">
    <reaction evidence="2">
        <text>[protein]-peptidylproline (omega=180) = [protein]-peptidylproline (omega=0)</text>
        <dbReference type="Rhea" id="RHEA:16237"/>
        <dbReference type="Rhea" id="RHEA-COMP:10747"/>
        <dbReference type="Rhea" id="RHEA-COMP:10748"/>
        <dbReference type="ChEBI" id="CHEBI:83833"/>
        <dbReference type="ChEBI" id="CHEBI:83834"/>
        <dbReference type="EC" id="5.2.1.8"/>
    </reaction>
</comment>
<sequence length="74" mass="8138">MHIGPGIISMANTGLDTNNSQFLIYNAKTEWLDGTNVVFGQVVQGFEVMKAVKKSFQKCLRNGLCLPPCMGFLN</sequence>
<dbReference type="PROSITE" id="PS50072">
    <property type="entry name" value="CSA_PPIASE_2"/>
    <property type="match status" value="1"/>
</dbReference>
<accession>A0AAE0APK8</accession>
<keyword evidence="2" id="KW-0697">Rotamase</keyword>
<dbReference type="SUPFAM" id="SSF50891">
    <property type="entry name" value="Cyclophilin-like"/>
    <property type="match status" value="1"/>
</dbReference>
<organism evidence="4 5">
    <name type="scientific">Dipteronia sinensis</name>
    <dbReference type="NCBI Taxonomy" id="43782"/>
    <lineage>
        <taxon>Eukaryota</taxon>
        <taxon>Viridiplantae</taxon>
        <taxon>Streptophyta</taxon>
        <taxon>Embryophyta</taxon>
        <taxon>Tracheophyta</taxon>
        <taxon>Spermatophyta</taxon>
        <taxon>Magnoliopsida</taxon>
        <taxon>eudicotyledons</taxon>
        <taxon>Gunneridae</taxon>
        <taxon>Pentapetalae</taxon>
        <taxon>rosids</taxon>
        <taxon>malvids</taxon>
        <taxon>Sapindales</taxon>
        <taxon>Sapindaceae</taxon>
        <taxon>Hippocastanoideae</taxon>
        <taxon>Acereae</taxon>
        <taxon>Dipteronia</taxon>
    </lineage>
</organism>
<proteinExistence type="inferred from homology"/>
<dbReference type="InterPro" id="IPR029000">
    <property type="entry name" value="Cyclophilin-like_dom_sf"/>
</dbReference>
<dbReference type="EC" id="5.2.1.8" evidence="2"/>
<dbReference type="PANTHER" id="PTHR11071">
    <property type="entry name" value="PEPTIDYL-PROLYL CIS-TRANS ISOMERASE"/>
    <property type="match status" value="1"/>
</dbReference>
<keyword evidence="2" id="KW-0413">Isomerase</keyword>